<dbReference type="EMBL" id="GL871226">
    <property type="protein sequence ID" value="EGC31848.1"/>
    <property type="molecule type" value="Genomic_DNA"/>
</dbReference>
<name>F0ZW28_DICPU</name>
<dbReference type="FunFam" id="3.30.160.810:FF:000001">
    <property type="entry name" value="50S ribosomal protein L3"/>
    <property type="match status" value="1"/>
</dbReference>
<dbReference type="PANTHER" id="PTHR11229">
    <property type="entry name" value="50S RIBOSOMAL PROTEIN L3"/>
    <property type="match status" value="1"/>
</dbReference>
<dbReference type="AlphaFoldDB" id="F0ZW28"/>
<proteinExistence type="inferred from homology"/>
<accession>F0ZW28</accession>
<dbReference type="HAMAP" id="MF_01325_B">
    <property type="entry name" value="Ribosomal_uL3_B"/>
    <property type="match status" value="1"/>
</dbReference>
<dbReference type="KEGG" id="dpp:DICPUDRAFT_39301"/>
<dbReference type="GO" id="GO:0006412">
    <property type="term" value="P:translation"/>
    <property type="evidence" value="ECO:0007669"/>
    <property type="project" value="InterPro"/>
</dbReference>
<organism evidence="5 6">
    <name type="scientific">Dictyostelium purpureum</name>
    <name type="common">Slime mold</name>
    <dbReference type="NCBI Taxonomy" id="5786"/>
    <lineage>
        <taxon>Eukaryota</taxon>
        <taxon>Amoebozoa</taxon>
        <taxon>Evosea</taxon>
        <taxon>Eumycetozoa</taxon>
        <taxon>Dictyostelia</taxon>
        <taxon>Dictyosteliales</taxon>
        <taxon>Dictyosteliaceae</taxon>
        <taxon>Dictyostelium</taxon>
    </lineage>
</organism>
<evidence type="ECO:0000256" key="1">
    <source>
        <dbReference type="ARBA" id="ARBA00006540"/>
    </source>
</evidence>
<dbReference type="InterPro" id="IPR000597">
    <property type="entry name" value="Ribosomal_uL3"/>
</dbReference>
<keyword evidence="2" id="KW-0689">Ribosomal protein</keyword>
<evidence type="ECO:0000313" key="6">
    <source>
        <dbReference type="Proteomes" id="UP000001064"/>
    </source>
</evidence>
<dbReference type="NCBIfam" id="TIGR03625">
    <property type="entry name" value="L3_bact"/>
    <property type="match status" value="1"/>
</dbReference>
<dbReference type="PANTHER" id="PTHR11229:SF8">
    <property type="entry name" value="LARGE RIBOSOMAL SUBUNIT PROTEIN UL3M"/>
    <property type="match status" value="1"/>
</dbReference>
<dbReference type="Gene3D" id="2.40.30.10">
    <property type="entry name" value="Translation factors"/>
    <property type="match status" value="1"/>
</dbReference>
<protein>
    <recommendedName>
        <fullName evidence="4">Large ribosomal subunit protein uL3m</fullName>
    </recommendedName>
</protein>
<dbReference type="GO" id="GO:0003735">
    <property type="term" value="F:structural constituent of ribosome"/>
    <property type="evidence" value="ECO:0000318"/>
    <property type="project" value="GO_Central"/>
</dbReference>
<dbReference type="InParanoid" id="F0ZW28"/>
<dbReference type="OMA" id="IGIYPMW"/>
<keyword evidence="3" id="KW-0687">Ribonucleoprotein</keyword>
<evidence type="ECO:0000256" key="4">
    <source>
        <dbReference type="ARBA" id="ARBA00035209"/>
    </source>
</evidence>
<gene>
    <name evidence="5" type="ORF">DICPUDRAFT_39301</name>
</gene>
<dbReference type="Pfam" id="PF00297">
    <property type="entry name" value="Ribosomal_L3"/>
    <property type="match status" value="1"/>
</dbReference>
<dbReference type="STRING" id="5786.F0ZW28"/>
<dbReference type="RefSeq" id="XP_003291618.1">
    <property type="nucleotide sequence ID" value="XM_003291570.1"/>
</dbReference>
<evidence type="ECO:0000256" key="3">
    <source>
        <dbReference type="ARBA" id="ARBA00023274"/>
    </source>
</evidence>
<dbReference type="GeneID" id="10507809"/>
<dbReference type="Proteomes" id="UP000001064">
    <property type="component" value="Unassembled WGS sequence"/>
</dbReference>
<keyword evidence="6" id="KW-1185">Reference proteome</keyword>
<evidence type="ECO:0000256" key="2">
    <source>
        <dbReference type="ARBA" id="ARBA00022980"/>
    </source>
</evidence>
<reference evidence="6" key="1">
    <citation type="journal article" date="2011" name="Genome Biol.">
        <title>Comparative genomics of the social amoebae Dictyostelium discoideum and Dictyostelium purpureum.</title>
        <authorList>
            <consortium name="US DOE Joint Genome Institute (JGI-PGF)"/>
            <person name="Sucgang R."/>
            <person name="Kuo A."/>
            <person name="Tian X."/>
            <person name="Salerno W."/>
            <person name="Parikh A."/>
            <person name="Feasley C.L."/>
            <person name="Dalin E."/>
            <person name="Tu H."/>
            <person name="Huang E."/>
            <person name="Barry K."/>
            <person name="Lindquist E."/>
            <person name="Shapiro H."/>
            <person name="Bruce D."/>
            <person name="Schmutz J."/>
            <person name="Salamov A."/>
            <person name="Fey P."/>
            <person name="Gaudet P."/>
            <person name="Anjard C."/>
            <person name="Babu M.M."/>
            <person name="Basu S."/>
            <person name="Bushmanova Y."/>
            <person name="van der Wel H."/>
            <person name="Katoh-Kurasawa M."/>
            <person name="Dinh C."/>
            <person name="Coutinho P.M."/>
            <person name="Saito T."/>
            <person name="Elias M."/>
            <person name="Schaap P."/>
            <person name="Kay R.R."/>
            <person name="Henrissat B."/>
            <person name="Eichinger L."/>
            <person name="Rivero F."/>
            <person name="Putnam N.H."/>
            <person name="West C.M."/>
            <person name="Loomis W.F."/>
            <person name="Chisholm R.L."/>
            <person name="Shaulsky G."/>
            <person name="Strassmann J.E."/>
            <person name="Queller D.C."/>
            <person name="Kuspa A."/>
            <person name="Grigoriev I.V."/>
        </authorList>
    </citation>
    <scope>NUCLEOTIDE SEQUENCE [LARGE SCALE GENOMIC DNA]</scope>
    <source>
        <strain evidence="6">QSDP1</strain>
    </source>
</reference>
<evidence type="ECO:0000313" key="5">
    <source>
        <dbReference type="EMBL" id="EGC31848.1"/>
    </source>
</evidence>
<dbReference type="eggNOG" id="KOG3141">
    <property type="taxonomic scope" value="Eukaryota"/>
</dbReference>
<comment type="similarity">
    <text evidence="1">Belongs to the universal ribosomal protein uL3 family.</text>
</comment>
<dbReference type="InterPro" id="IPR009000">
    <property type="entry name" value="Transl_B-barrel_sf"/>
</dbReference>
<dbReference type="InterPro" id="IPR019927">
    <property type="entry name" value="Ribosomal_uL3_bac/org-type"/>
</dbReference>
<sequence>MDKIINSMRKITISNESLLKRSIFQRPVTIPKPSFGQKISLDKLKRDKESGWTIATTRMGAIGKKVGMMTTYIGAEAYPVTVIQIPNNQVTQVKRKIKDGANMVQIGADEIRMKNVPKPLRGHFAKANVTPKRILMEFKVTNNALNIDLGTPILARHFVPGQLVTVKGKSSGKGFAGGMKRWNFRGQPATHGVSLTHRSIGATGNRQTPGRVFKNRKMPGRLGGESCTVKNLQILKINNELNCIMVKGAVPGKKGSYLKIIDSTSMKWREAPPFPTYTPTPVDLVNTELVFKPNTQEIVSEELEIKVAPKLISQEEASELLNAQKEVIAKKLQPKEKNQE</sequence>
<dbReference type="Gene3D" id="3.30.160.810">
    <property type="match status" value="1"/>
</dbReference>
<dbReference type="GO" id="GO:0005762">
    <property type="term" value="C:mitochondrial large ribosomal subunit"/>
    <property type="evidence" value="ECO:0000318"/>
    <property type="project" value="GO_Central"/>
</dbReference>
<dbReference type="SUPFAM" id="SSF50447">
    <property type="entry name" value="Translation proteins"/>
    <property type="match status" value="1"/>
</dbReference>
<dbReference type="OrthoDB" id="274683at2759"/>
<dbReference type="FunFam" id="2.40.30.10:FF:000004">
    <property type="entry name" value="50S ribosomal protein L3"/>
    <property type="match status" value="1"/>
</dbReference>
<dbReference type="FunCoup" id="F0ZW28">
    <property type="interactions" value="461"/>
</dbReference>
<dbReference type="VEuPathDB" id="AmoebaDB:DICPUDRAFT_39301"/>